<accession>A0A0F9PZ35</accession>
<name>A0A0F9PZ35_9ZZZZ</name>
<dbReference type="NCBIfam" id="TIGR03738">
    <property type="entry name" value="PRTRC_C"/>
    <property type="match status" value="1"/>
</dbReference>
<sequence length="64" mass="7151">MARIFVYDGREHPDPDPSLSVEEVKATFANFFPEVATAEVRTTQRGEDTIHEFVRRVGTKGQGG</sequence>
<comment type="caution">
    <text evidence="1">The sequence shown here is derived from an EMBL/GenBank/DDBJ whole genome shotgun (WGS) entry which is preliminary data.</text>
</comment>
<dbReference type="AlphaFoldDB" id="A0A0F9PZ35"/>
<evidence type="ECO:0008006" key="2">
    <source>
        <dbReference type="Google" id="ProtNLM"/>
    </source>
</evidence>
<dbReference type="InterPro" id="IPR022289">
    <property type="entry name" value="PRTRC_protein-C"/>
</dbReference>
<dbReference type="EMBL" id="LAZR01005616">
    <property type="protein sequence ID" value="KKM98457.1"/>
    <property type="molecule type" value="Genomic_DNA"/>
</dbReference>
<dbReference type="Pfam" id="PF14454">
    <property type="entry name" value="Prok_Ub"/>
    <property type="match status" value="1"/>
</dbReference>
<gene>
    <name evidence="1" type="ORF">LCGC14_1157630</name>
</gene>
<dbReference type="InterPro" id="IPR032866">
    <property type="entry name" value="Prok_Ub"/>
</dbReference>
<evidence type="ECO:0000313" key="1">
    <source>
        <dbReference type="EMBL" id="KKM98457.1"/>
    </source>
</evidence>
<proteinExistence type="predicted"/>
<protein>
    <recommendedName>
        <fullName evidence="2">PRTRC system protein C</fullName>
    </recommendedName>
</protein>
<organism evidence="1">
    <name type="scientific">marine sediment metagenome</name>
    <dbReference type="NCBI Taxonomy" id="412755"/>
    <lineage>
        <taxon>unclassified sequences</taxon>
        <taxon>metagenomes</taxon>
        <taxon>ecological metagenomes</taxon>
    </lineage>
</organism>
<reference evidence="1" key="1">
    <citation type="journal article" date="2015" name="Nature">
        <title>Complex archaea that bridge the gap between prokaryotes and eukaryotes.</title>
        <authorList>
            <person name="Spang A."/>
            <person name="Saw J.H."/>
            <person name="Jorgensen S.L."/>
            <person name="Zaremba-Niedzwiedzka K."/>
            <person name="Martijn J."/>
            <person name="Lind A.E."/>
            <person name="van Eijk R."/>
            <person name="Schleper C."/>
            <person name="Guy L."/>
            <person name="Ettema T.J."/>
        </authorList>
    </citation>
    <scope>NUCLEOTIDE SEQUENCE</scope>
</reference>